<evidence type="ECO:0000256" key="2">
    <source>
        <dbReference type="ARBA" id="ARBA00023015"/>
    </source>
</evidence>
<dbReference type="SUPFAM" id="SSF53850">
    <property type="entry name" value="Periplasmic binding protein-like II"/>
    <property type="match status" value="1"/>
</dbReference>
<dbReference type="Pfam" id="PF00126">
    <property type="entry name" value="HTH_1"/>
    <property type="match status" value="1"/>
</dbReference>
<dbReference type="Gene3D" id="3.40.190.290">
    <property type="match status" value="1"/>
</dbReference>
<protein>
    <submittedName>
        <fullName evidence="6">LysR family transcriptional regulator</fullName>
    </submittedName>
</protein>
<evidence type="ECO:0000313" key="6">
    <source>
        <dbReference type="EMBL" id="MDN8670823.1"/>
    </source>
</evidence>
<keyword evidence="2" id="KW-0805">Transcription regulation</keyword>
<accession>A0ABT8QFY9</accession>
<comment type="caution">
    <text evidence="6">The sequence shown here is derived from an EMBL/GenBank/DDBJ whole genome shotgun (WGS) entry which is preliminary data.</text>
</comment>
<dbReference type="InterPro" id="IPR036390">
    <property type="entry name" value="WH_DNA-bd_sf"/>
</dbReference>
<feature type="domain" description="HTH lysR-type" evidence="5">
    <location>
        <begin position="1"/>
        <end position="59"/>
    </location>
</feature>
<reference evidence="6" key="1">
    <citation type="submission" date="2023-07" db="EMBL/GenBank/DDBJ databases">
        <title>Stenotrophomonas isolates from soil.</title>
        <authorList>
            <person name="Sharma V."/>
            <person name="Zur-Pinska J."/>
            <person name="Hay A.G."/>
        </authorList>
    </citation>
    <scope>NUCLEOTIDE SEQUENCE</scope>
    <source>
        <strain evidence="6">C2</strain>
    </source>
</reference>
<dbReference type="EMBL" id="JAUKNN010000044">
    <property type="protein sequence ID" value="MDN8670823.1"/>
    <property type="molecule type" value="Genomic_DNA"/>
</dbReference>
<comment type="similarity">
    <text evidence="1">Belongs to the LysR transcriptional regulatory family.</text>
</comment>
<dbReference type="InterPro" id="IPR058163">
    <property type="entry name" value="LysR-type_TF_proteobact-type"/>
</dbReference>
<dbReference type="PANTHER" id="PTHR30537">
    <property type="entry name" value="HTH-TYPE TRANSCRIPTIONAL REGULATOR"/>
    <property type="match status" value="1"/>
</dbReference>
<evidence type="ECO:0000256" key="3">
    <source>
        <dbReference type="ARBA" id="ARBA00023125"/>
    </source>
</evidence>
<evidence type="ECO:0000313" key="7">
    <source>
        <dbReference type="Proteomes" id="UP001174315"/>
    </source>
</evidence>
<dbReference type="PROSITE" id="PS50931">
    <property type="entry name" value="HTH_LYSR"/>
    <property type="match status" value="1"/>
</dbReference>
<evidence type="ECO:0000256" key="1">
    <source>
        <dbReference type="ARBA" id="ARBA00009437"/>
    </source>
</evidence>
<name>A0ABT8QFY9_9GAMM</name>
<keyword evidence="7" id="KW-1185">Reference proteome</keyword>
<dbReference type="Pfam" id="PF03466">
    <property type="entry name" value="LysR_substrate"/>
    <property type="match status" value="1"/>
</dbReference>
<evidence type="ECO:0000256" key="4">
    <source>
        <dbReference type="ARBA" id="ARBA00023163"/>
    </source>
</evidence>
<evidence type="ECO:0000259" key="5">
    <source>
        <dbReference type="PROSITE" id="PS50931"/>
    </source>
</evidence>
<keyword evidence="3" id="KW-0238">DNA-binding</keyword>
<proteinExistence type="inferred from homology"/>
<dbReference type="PANTHER" id="PTHR30537:SF5">
    <property type="entry name" value="HTH-TYPE TRANSCRIPTIONAL ACTIVATOR TTDR-RELATED"/>
    <property type="match status" value="1"/>
</dbReference>
<keyword evidence="4" id="KW-0804">Transcription</keyword>
<dbReference type="InterPro" id="IPR005119">
    <property type="entry name" value="LysR_subst-bd"/>
</dbReference>
<dbReference type="InterPro" id="IPR036388">
    <property type="entry name" value="WH-like_DNA-bd_sf"/>
</dbReference>
<gene>
    <name evidence="6" type="ORF">Q0S36_15865</name>
</gene>
<dbReference type="Gene3D" id="1.10.10.10">
    <property type="entry name" value="Winged helix-like DNA-binding domain superfamily/Winged helix DNA-binding domain"/>
    <property type="match status" value="1"/>
</dbReference>
<dbReference type="Proteomes" id="UP001174315">
    <property type="component" value="Unassembled WGS sequence"/>
</dbReference>
<sequence>MNLLESMQVYVLAVEKGSLSAAASALDISATMAGKHLRALEERLGMQLLNRTTRRQHMTAFGEAYYGRCKEILRLVEETDAQAQHHHLAPAGTLRISAPVIFGTHALVPALSTYMDRYPEVGVELVLTDRVVELADEGFEAAIRIGTLADATHLVARPLSPYRLTLCASPAYLARHGTPHNAQELQQHQCLSLDPAALSHWLGNEVALPAPPSGRLQINNGEALRLAALQGQGIILQSCLLLAADIDAGGLVPLLPEHGRRGRPMHVVYPHDRYHSTRLRSFVDFLVERFPCEAADHRSWPGAHSP</sequence>
<dbReference type="RefSeq" id="WP_301870017.1">
    <property type="nucleotide sequence ID" value="NZ_DAMAEN010000005.1"/>
</dbReference>
<dbReference type="InterPro" id="IPR000847">
    <property type="entry name" value="LysR_HTH_N"/>
</dbReference>
<dbReference type="SUPFAM" id="SSF46785">
    <property type="entry name" value="Winged helix' DNA-binding domain"/>
    <property type="match status" value="1"/>
</dbReference>
<organism evidence="6 7">
    <name type="scientific">Stenotrophomonas indicatrix</name>
    <dbReference type="NCBI Taxonomy" id="2045451"/>
    <lineage>
        <taxon>Bacteria</taxon>
        <taxon>Pseudomonadati</taxon>
        <taxon>Pseudomonadota</taxon>
        <taxon>Gammaproteobacteria</taxon>
        <taxon>Lysobacterales</taxon>
        <taxon>Lysobacteraceae</taxon>
        <taxon>Stenotrophomonas</taxon>
    </lineage>
</organism>